<dbReference type="Proteomes" id="UP000001844">
    <property type="component" value="Chromosome"/>
</dbReference>
<name>D5BUM8_NITHN</name>
<evidence type="ECO:0000256" key="7">
    <source>
        <dbReference type="ARBA" id="ARBA00022833"/>
    </source>
</evidence>
<dbReference type="NCBIfam" id="NF002669">
    <property type="entry name" value="PRK02391.1"/>
    <property type="match status" value="1"/>
</dbReference>
<evidence type="ECO:0000256" key="4">
    <source>
        <dbReference type="ARBA" id="ARBA00022692"/>
    </source>
</evidence>
<proteinExistence type="inferred from homology"/>
<comment type="cofactor">
    <cofactor evidence="11">
        <name>Zn(2+)</name>
        <dbReference type="ChEBI" id="CHEBI:29105"/>
    </cofactor>
    <text evidence="11">Binds 1 zinc ion per subunit.</text>
</comment>
<keyword evidence="11" id="KW-0346">Stress response</keyword>
<dbReference type="EMBL" id="CP001798">
    <property type="protein sequence ID" value="ADE13428.1"/>
    <property type="molecule type" value="Genomic_DNA"/>
</dbReference>
<dbReference type="GO" id="GO:0008270">
    <property type="term" value="F:zinc ion binding"/>
    <property type="evidence" value="ECO:0007669"/>
    <property type="project" value="UniProtKB-UniRule"/>
</dbReference>
<reference evidence="14" key="1">
    <citation type="submission" date="2010-04" db="EMBL/GenBank/DDBJ databases">
        <title>Complete genome sequence of Nitrosococcus halophilus Nc4, a salt-adapted, aerobic obligate ammonia-oxidizing sulfur purple bacterium.</title>
        <authorList>
            <consortium name="US DOE Joint Genome Institute"/>
            <person name="Campbell M.A."/>
            <person name="Malfatti S.A."/>
            <person name="Chain P.S.G."/>
            <person name="Heidelberg J.F."/>
            <person name="Ward B.B."/>
            <person name="Klotz M.G."/>
        </authorList>
    </citation>
    <scope>NUCLEOTIDE SEQUENCE [LARGE SCALE GENOMIC DNA]</scope>
    <source>
        <strain evidence="14">Nc4</strain>
    </source>
</reference>
<sequence>MAKRGLGADTGLSFRMGVVLLILTALYLAFLAFLAAMGVPFRGLVLFAALLLGAQYFFSGKLVLLASGAREVSPQQAPELHARIERLAMQMDLPKPRVALMETDIPNAFATGRSQKSSVVAVTRGLLQRLDGAELDSVLAHELSHVANRDVMVMTLASFFSTVAFFLVRWLLYMPRMGGSQRERGNSAAALFLVWVISMLVWAISTLLLRALSRYREFAADRGSALTTGAPSTLASALQKISGTVDRIPQQDLRQVEAASAFFIIPVTGKEFLVRLLSTHPPLEQRLQELERIQREMEQR</sequence>
<keyword evidence="4 11" id="KW-0812">Transmembrane</keyword>
<feature type="binding site" evidence="11">
    <location>
        <position position="141"/>
    </location>
    <ligand>
        <name>Zn(2+)</name>
        <dbReference type="ChEBI" id="CHEBI:29105"/>
        <note>catalytic</note>
    </ligand>
</feature>
<dbReference type="HAMAP" id="MF_00188">
    <property type="entry name" value="Pept_M48_protease_HtpX"/>
    <property type="match status" value="1"/>
</dbReference>
<dbReference type="Gene3D" id="3.30.2010.10">
    <property type="entry name" value="Metalloproteases ('zincins'), catalytic domain"/>
    <property type="match status" value="1"/>
</dbReference>
<dbReference type="InterPro" id="IPR001915">
    <property type="entry name" value="Peptidase_M48"/>
</dbReference>
<evidence type="ECO:0000313" key="13">
    <source>
        <dbReference type="EMBL" id="ADE13428.1"/>
    </source>
</evidence>
<protein>
    <recommendedName>
        <fullName evidence="11">Protease HtpX</fullName>
        <ecNumber evidence="11">3.4.24.-</ecNumber>
    </recommendedName>
    <alternativeName>
        <fullName evidence="11">Heat shock protein HtpX</fullName>
    </alternativeName>
</protein>
<feature type="active site" evidence="11">
    <location>
        <position position="142"/>
    </location>
</feature>
<evidence type="ECO:0000256" key="9">
    <source>
        <dbReference type="ARBA" id="ARBA00023049"/>
    </source>
</evidence>
<dbReference type="MEROPS" id="M48.004"/>
<keyword evidence="8 11" id="KW-1133">Transmembrane helix</keyword>
<dbReference type="HOGENOM" id="CLU_042266_0_2_6"/>
<keyword evidence="11" id="KW-0997">Cell inner membrane</keyword>
<evidence type="ECO:0000256" key="1">
    <source>
        <dbReference type="ARBA" id="ARBA00009779"/>
    </source>
</evidence>
<keyword evidence="10 11" id="KW-0472">Membrane</keyword>
<evidence type="ECO:0000256" key="3">
    <source>
        <dbReference type="ARBA" id="ARBA00022670"/>
    </source>
</evidence>
<dbReference type="GO" id="GO:0005886">
    <property type="term" value="C:plasma membrane"/>
    <property type="evidence" value="ECO:0007669"/>
    <property type="project" value="UniProtKB-SubCell"/>
</dbReference>
<feature type="binding site" evidence="11">
    <location>
        <position position="145"/>
    </location>
    <ligand>
        <name>Zn(2+)</name>
        <dbReference type="ChEBI" id="CHEBI:29105"/>
        <note>catalytic</note>
    </ligand>
</feature>
<gene>
    <name evidence="11" type="primary">htpX</name>
    <name evidence="13" type="ordered locus">Nhal_0225</name>
</gene>
<evidence type="ECO:0000256" key="5">
    <source>
        <dbReference type="ARBA" id="ARBA00022723"/>
    </source>
</evidence>
<keyword evidence="2 11" id="KW-1003">Cell membrane</keyword>
<dbReference type="eggNOG" id="COG0501">
    <property type="taxonomic scope" value="Bacteria"/>
</dbReference>
<evidence type="ECO:0000256" key="2">
    <source>
        <dbReference type="ARBA" id="ARBA00022475"/>
    </source>
</evidence>
<organism evidence="13 14">
    <name type="scientific">Nitrosococcus halophilus (strain Nc4)</name>
    <dbReference type="NCBI Taxonomy" id="472759"/>
    <lineage>
        <taxon>Bacteria</taxon>
        <taxon>Pseudomonadati</taxon>
        <taxon>Pseudomonadota</taxon>
        <taxon>Gammaproteobacteria</taxon>
        <taxon>Chromatiales</taxon>
        <taxon>Chromatiaceae</taxon>
        <taxon>Nitrosococcus</taxon>
    </lineage>
</organism>
<dbReference type="AlphaFoldDB" id="D5BUM8"/>
<dbReference type="RefSeq" id="WP_013031324.1">
    <property type="nucleotide sequence ID" value="NC_013960.1"/>
</dbReference>
<comment type="similarity">
    <text evidence="1 11">Belongs to the peptidase M48B family.</text>
</comment>
<keyword evidence="9 11" id="KW-0482">Metalloprotease</keyword>
<keyword evidence="7 11" id="KW-0862">Zinc</keyword>
<evidence type="ECO:0000256" key="6">
    <source>
        <dbReference type="ARBA" id="ARBA00022801"/>
    </source>
</evidence>
<dbReference type="KEGG" id="nhl:Nhal_0225"/>
<dbReference type="GO" id="GO:0006508">
    <property type="term" value="P:proteolysis"/>
    <property type="evidence" value="ECO:0007669"/>
    <property type="project" value="UniProtKB-KW"/>
</dbReference>
<keyword evidence="14" id="KW-1185">Reference proteome</keyword>
<keyword evidence="6 11" id="KW-0378">Hydrolase</keyword>
<dbReference type="OrthoDB" id="15218at2"/>
<evidence type="ECO:0000256" key="10">
    <source>
        <dbReference type="ARBA" id="ARBA00023136"/>
    </source>
</evidence>
<dbReference type="GO" id="GO:0004222">
    <property type="term" value="F:metalloendopeptidase activity"/>
    <property type="evidence" value="ECO:0007669"/>
    <property type="project" value="UniProtKB-UniRule"/>
</dbReference>
<dbReference type="STRING" id="472759.Nhal_0225"/>
<feature type="transmembrane region" description="Helical" evidence="11">
    <location>
        <begin position="192"/>
        <end position="212"/>
    </location>
</feature>
<dbReference type="PANTHER" id="PTHR43221:SF2">
    <property type="entry name" value="PROTEASE HTPX HOMOLOG"/>
    <property type="match status" value="1"/>
</dbReference>
<keyword evidence="3 11" id="KW-0645">Protease</keyword>
<dbReference type="Pfam" id="PF01435">
    <property type="entry name" value="Peptidase_M48"/>
    <property type="match status" value="1"/>
</dbReference>
<keyword evidence="5 11" id="KW-0479">Metal-binding</keyword>
<feature type="transmembrane region" description="Helical" evidence="11">
    <location>
        <begin position="151"/>
        <end position="172"/>
    </location>
</feature>
<dbReference type="PANTHER" id="PTHR43221">
    <property type="entry name" value="PROTEASE HTPX"/>
    <property type="match status" value="1"/>
</dbReference>
<evidence type="ECO:0000259" key="12">
    <source>
        <dbReference type="Pfam" id="PF01435"/>
    </source>
</evidence>
<feature type="transmembrane region" description="Helical" evidence="11">
    <location>
        <begin position="41"/>
        <end position="58"/>
    </location>
</feature>
<comment type="subcellular location">
    <subcellularLocation>
        <location evidence="11">Cell inner membrane</location>
        <topology evidence="11">Multi-pass membrane protein</topology>
    </subcellularLocation>
</comment>
<evidence type="ECO:0000256" key="8">
    <source>
        <dbReference type="ARBA" id="ARBA00022989"/>
    </source>
</evidence>
<dbReference type="EC" id="3.4.24.-" evidence="11"/>
<feature type="transmembrane region" description="Helical" evidence="11">
    <location>
        <begin position="12"/>
        <end position="35"/>
    </location>
</feature>
<feature type="domain" description="Peptidase M48" evidence="12">
    <location>
        <begin position="74"/>
        <end position="293"/>
    </location>
</feature>
<feature type="binding site" evidence="11">
    <location>
        <position position="217"/>
    </location>
    <ligand>
        <name>Zn(2+)</name>
        <dbReference type="ChEBI" id="CHEBI:29105"/>
        <note>catalytic</note>
    </ligand>
</feature>
<dbReference type="CDD" id="cd07327">
    <property type="entry name" value="M48B_HtpX_like"/>
    <property type="match status" value="1"/>
</dbReference>
<dbReference type="InterPro" id="IPR050083">
    <property type="entry name" value="HtpX_protease"/>
</dbReference>
<evidence type="ECO:0000256" key="11">
    <source>
        <dbReference type="HAMAP-Rule" id="MF_00188"/>
    </source>
</evidence>
<accession>D5BUM8</accession>
<dbReference type="InterPro" id="IPR022919">
    <property type="entry name" value="Pept_M48_protease_HtpX"/>
</dbReference>
<evidence type="ECO:0000313" key="14">
    <source>
        <dbReference type="Proteomes" id="UP000001844"/>
    </source>
</evidence>